<feature type="region of interest" description="Disordered" evidence="1">
    <location>
        <begin position="562"/>
        <end position="582"/>
    </location>
</feature>
<dbReference type="SUPFAM" id="SSF50978">
    <property type="entry name" value="WD40 repeat-like"/>
    <property type="match status" value="1"/>
</dbReference>
<dbReference type="Gene3D" id="1.20.5.110">
    <property type="match status" value="1"/>
</dbReference>
<dbReference type="EMBL" id="LSSK01000407">
    <property type="protein sequence ID" value="OMH83440.1"/>
    <property type="molecule type" value="Genomic_DNA"/>
</dbReference>
<evidence type="ECO:0000313" key="3">
    <source>
        <dbReference type="Proteomes" id="UP000188320"/>
    </source>
</evidence>
<dbReference type="OrthoDB" id="19944at2759"/>
<proteinExistence type="predicted"/>
<dbReference type="AlphaFoldDB" id="A0A1R1PR39"/>
<protein>
    <recommendedName>
        <fullName evidence="4">Syntaxin-binding protein 5</fullName>
    </recommendedName>
</protein>
<evidence type="ECO:0000256" key="1">
    <source>
        <dbReference type="SAM" id="MobiDB-lite"/>
    </source>
</evidence>
<dbReference type="Proteomes" id="UP000188320">
    <property type="component" value="Unassembled WGS sequence"/>
</dbReference>
<evidence type="ECO:0008006" key="4">
    <source>
        <dbReference type="Google" id="ProtNLM"/>
    </source>
</evidence>
<feature type="compositionally biased region" description="Low complexity" evidence="1">
    <location>
        <begin position="563"/>
        <end position="582"/>
    </location>
</feature>
<name>A0A1R1PR39_ZANCU</name>
<evidence type="ECO:0000313" key="2">
    <source>
        <dbReference type="EMBL" id="OMH83440.1"/>
    </source>
</evidence>
<dbReference type="GO" id="GO:0006893">
    <property type="term" value="P:Golgi to plasma membrane transport"/>
    <property type="evidence" value="ECO:0007669"/>
    <property type="project" value="TreeGrafter"/>
</dbReference>
<dbReference type="GO" id="GO:0019905">
    <property type="term" value="F:syntaxin binding"/>
    <property type="evidence" value="ECO:0007669"/>
    <property type="project" value="TreeGrafter"/>
</dbReference>
<sequence length="668" mass="73279">MIHPKNSTREKCAKNELYYSDVMWCSKVRGSKGTFLVASVGEEQWKRNTLVFFEEVVGEQRLVQFEQEIIGLEIIMYNEKKVVAVVFGDGSVKLLRIIQGTLFQKESYVENIYKPFSLQWNGGKPVGKFVFPITNNGFLQMIEEKSKESLEYSEFISGGIPEDKGNNKTLESMRKNREKCHTYGNIAVTVDSGGVVSLWDMYPPNPYAIAGTETNFSVLFETFGVPFIVTSVFINTNSRILALGCASGDLLVCYLGKALPENVLNNPKFVKTAMLNLGQNDGSVSKGSAATAKKSPIKQYFEDTLEQSVVSSTTHDNSPKRCLKDTRVSDKKRIHGSEISSILVTDDGKVIAGNSQGLLFIVNPITCALEYIHRVGSGYSTSLKEKVDPKIKNSVGVTFSAFHTTVAKVKQDGTFSKVVIAGTNNGSLLYFSMIDGVGVEKTISVGQGPIVDITSIPKLYEIGADIAGLSPNCNAKGSPQNISSNIDSNLDHGSRGCLVYDFSAISPELKSVPSPTQDCAQPKWFWNKPAKTEKIDEISTADNLYFFLDAIVGLDARNLLKPGHTLPTRRSTTTTSGGSENSSISGAISVSLNAVTDHTQHSNEREVMHSYKLSGNAFLEANEKLKERGEKLANLGDSVNKMSNAAHSFLGDIKAYNQKQANKKWWQF</sequence>
<comment type="caution">
    <text evidence="2">The sequence shown here is derived from an EMBL/GenBank/DDBJ whole genome shotgun (WGS) entry which is preliminary data.</text>
</comment>
<dbReference type="GO" id="GO:0005886">
    <property type="term" value="C:plasma membrane"/>
    <property type="evidence" value="ECO:0007669"/>
    <property type="project" value="TreeGrafter"/>
</dbReference>
<gene>
    <name evidence="2" type="ORF">AX774_g3059</name>
</gene>
<dbReference type="GO" id="GO:0005737">
    <property type="term" value="C:cytoplasm"/>
    <property type="evidence" value="ECO:0007669"/>
    <property type="project" value="TreeGrafter"/>
</dbReference>
<dbReference type="GO" id="GO:0006887">
    <property type="term" value="P:exocytosis"/>
    <property type="evidence" value="ECO:0007669"/>
    <property type="project" value="TreeGrafter"/>
</dbReference>
<reference evidence="3" key="1">
    <citation type="submission" date="2017-01" db="EMBL/GenBank/DDBJ databases">
        <authorList>
            <person name="Wang Y."/>
            <person name="White M."/>
            <person name="Kvist S."/>
            <person name="Moncalvo J.-M."/>
        </authorList>
    </citation>
    <scope>NUCLEOTIDE SEQUENCE [LARGE SCALE GENOMIC DNA]</scope>
    <source>
        <strain evidence="3">COL-18-3</strain>
    </source>
</reference>
<dbReference type="GO" id="GO:0045159">
    <property type="term" value="F:myosin II binding"/>
    <property type="evidence" value="ECO:0007669"/>
    <property type="project" value="TreeGrafter"/>
</dbReference>
<organism evidence="2 3">
    <name type="scientific">Zancudomyces culisetae</name>
    <name type="common">Gut fungus</name>
    <name type="synonym">Smittium culisetae</name>
    <dbReference type="NCBI Taxonomy" id="1213189"/>
    <lineage>
        <taxon>Eukaryota</taxon>
        <taxon>Fungi</taxon>
        <taxon>Fungi incertae sedis</taxon>
        <taxon>Zoopagomycota</taxon>
        <taxon>Kickxellomycotina</taxon>
        <taxon>Harpellomycetes</taxon>
        <taxon>Harpellales</taxon>
        <taxon>Legeriomycetaceae</taxon>
        <taxon>Zancudomyces</taxon>
    </lineage>
</organism>
<dbReference type="GO" id="GO:0005096">
    <property type="term" value="F:GTPase activator activity"/>
    <property type="evidence" value="ECO:0007669"/>
    <property type="project" value="TreeGrafter"/>
</dbReference>
<dbReference type="InterPro" id="IPR036322">
    <property type="entry name" value="WD40_repeat_dom_sf"/>
</dbReference>
<accession>A0A1R1PR39</accession>
<dbReference type="PANTHER" id="PTHR10241:SF25">
    <property type="entry name" value="TOMOSYN, ISOFORM C"/>
    <property type="match status" value="1"/>
</dbReference>
<keyword evidence="3" id="KW-1185">Reference proteome</keyword>
<dbReference type="PANTHER" id="PTHR10241">
    <property type="entry name" value="LETHAL 2 GIANT LARVAE PROTEIN"/>
    <property type="match status" value="1"/>
</dbReference>